<gene>
    <name evidence="2" type="ORF">FPRO05_05148</name>
</gene>
<proteinExistence type="predicted"/>
<dbReference type="AlphaFoldDB" id="A0A365MPW2"/>
<feature type="compositionally biased region" description="Low complexity" evidence="1">
    <location>
        <begin position="48"/>
        <end position="66"/>
    </location>
</feature>
<feature type="non-terminal residue" evidence="2">
    <location>
        <position position="1"/>
    </location>
</feature>
<organism evidence="2 3">
    <name type="scientific">Gibberella intermedia</name>
    <name type="common">Bulb rot disease fungus</name>
    <name type="synonym">Fusarium proliferatum</name>
    <dbReference type="NCBI Taxonomy" id="948311"/>
    <lineage>
        <taxon>Eukaryota</taxon>
        <taxon>Fungi</taxon>
        <taxon>Dikarya</taxon>
        <taxon>Ascomycota</taxon>
        <taxon>Pezizomycotina</taxon>
        <taxon>Sordariomycetes</taxon>
        <taxon>Hypocreomycetidae</taxon>
        <taxon>Hypocreales</taxon>
        <taxon>Nectriaceae</taxon>
        <taxon>Fusarium</taxon>
        <taxon>Fusarium fujikuroi species complex</taxon>
    </lineage>
</organism>
<comment type="caution">
    <text evidence="2">The sequence shown here is derived from an EMBL/GenBank/DDBJ whole genome shotgun (WGS) entry which is preliminary data.</text>
</comment>
<name>A0A365MPW2_GIBIN</name>
<evidence type="ECO:0000256" key="1">
    <source>
        <dbReference type="SAM" id="MobiDB-lite"/>
    </source>
</evidence>
<reference evidence="2 3" key="1">
    <citation type="submission" date="2017-12" db="EMBL/GenBank/DDBJ databases">
        <title>Genome sequence of the mycotoxigenic crop pathogen Fusarium proliferatum, strain ITEM 2341 from Date Palm.</title>
        <authorList>
            <person name="Almiman B.F."/>
            <person name="Shittu T.A."/>
            <person name="Muthumeenakshi S."/>
            <person name="Baroncelli R."/>
            <person name="Sreenivasaprasada S."/>
        </authorList>
    </citation>
    <scope>NUCLEOTIDE SEQUENCE [LARGE SCALE GENOMIC DNA]</scope>
    <source>
        <strain evidence="2 3">ITEM 2341</strain>
    </source>
</reference>
<protein>
    <submittedName>
        <fullName evidence="2">Uncharacterized protein</fullName>
    </submittedName>
</protein>
<feature type="region of interest" description="Disordered" evidence="1">
    <location>
        <begin position="35"/>
        <end position="69"/>
    </location>
</feature>
<dbReference type="EMBL" id="PKMI01000061">
    <property type="protein sequence ID" value="RBA10559.1"/>
    <property type="molecule type" value="Genomic_DNA"/>
</dbReference>
<dbReference type="Proteomes" id="UP000251714">
    <property type="component" value="Unassembled WGS sequence"/>
</dbReference>
<evidence type="ECO:0000313" key="2">
    <source>
        <dbReference type="EMBL" id="RBA10559.1"/>
    </source>
</evidence>
<accession>A0A365MPW2</accession>
<sequence>TLKHQKSPITHPKKTIQVSLFFSSQLPPLKPLECRTPSKSVSIRPIKTPTSASSRRSASTTPTASRMSQTACCPSTWATAAPQVYCASRTRKARNPSPLPSVCTCTSPGLTSSLALRITSPVLSLCLSTMARLLIRPRGARLQRLSSRF</sequence>
<evidence type="ECO:0000313" key="3">
    <source>
        <dbReference type="Proteomes" id="UP000251714"/>
    </source>
</evidence>